<feature type="region of interest" description="Disordered" evidence="3">
    <location>
        <begin position="1"/>
        <end position="24"/>
    </location>
</feature>
<sequence>MPSKPPPGGSASAPIIQNQRSANQMVDTDVTPRLPSYAPRTGPGLLLSLVSLGLNDRFNGTDQPARDTCEWLVQHEQWKGWMSSDRGLLWIRGKPGSGKSTLLGHAVYEFGEAKTEKKALVLSLFFHSRNEDLQRNLLGLSRTLLHQLLSQESDVLSELLGTFEKRRYGSCEPGAKWEWELDHLRRVFRWSIARVLKRRPVWMFVDGVDECGKEDAESIVRHFEGLLQGPSARFRLRICFTCRQYPDQNWNCGFEINTEQENSKDISTYLRARLSNYDGPAKSRLPTLIAEHANGNFIWARLVADRIIDLELGDDLVNAERKIVETIDSVPQVLDDFYAELVRSMEGTPECLKLIQWIFGAQGALSLDELRWAMVLDPNCPHGSLEDYKSVAYYAKDDSEMEETVKILSRGLAETMSSSDMRTTKFIHSSVKDFFENKGLLAMSDIDRNSHTGVDAAFRGAHYRLSRACISYLAAEEIMRIKNNHTNPADSSKPLLRDELISDFPLLQYATKWWVTHLRMDQDKVSHQDLLQHFGWTSQRVVKQWARIFQILEPESLDCPPNGINLAHIASRYDMRMVLQVLFERTDQAEINAKDEDERTPLFYASERGHEAVVSALLETKMAEVNARDILGATALHWAVFRGHTTTASLLLNDGADIETKDSYGCTPLAWAIEGRFESSVRLLLAQDLKLNYTYTLPFRVHTLSTYTMDEGHAYYTTKICFMGVEGSYRLQEQCGVCYPSSDARGRWMPDIGSCWLWRFSDHPSRLTRFNRGKNNSPVIGGRNQEAYGDRTPLLRLVELGENSLARTLVEKGALPGLEGKHGYSPLSLAKEKRDEVMIQLLAAD</sequence>
<dbReference type="InterPro" id="IPR002110">
    <property type="entry name" value="Ankyrin_rpt"/>
</dbReference>
<reference evidence="5" key="1">
    <citation type="journal article" date="2021" name="Nat. Commun.">
        <title>Genetic determinants of endophytism in the Arabidopsis root mycobiome.</title>
        <authorList>
            <person name="Mesny F."/>
            <person name="Miyauchi S."/>
            <person name="Thiergart T."/>
            <person name="Pickel B."/>
            <person name="Atanasova L."/>
            <person name="Karlsson M."/>
            <person name="Huettel B."/>
            <person name="Barry K.W."/>
            <person name="Haridas S."/>
            <person name="Chen C."/>
            <person name="Bauer D."/>
            <person name="Andreopoulos W."/>
            <person name="Pangilinan J."/>
            <person name="LaButti K."/>
            <person name="Riley R."/>
            <person name="Lipzen A."/>
            <person name="Clum A."/>
            <person name="Drula E."/>
            <person name="Henrissat B."/>
            <person name="Kohler A."/>
            <person name="Grigoriev I.V."/>
            <person name="Martin F.M."/>
            <person name="Hacquard S."/>
        </authorList>
    </citation>
    <scope>NUCLEOTIDE SEQUENCE</scope>
    <source>
        <strain evidence="5">MPI-CAGE-AT-0021</strain>
    </source>
</reference>
<evidence type="ECO:0000313" key="5">
    <source>
        <dbReference type="EMBL" id="KAH7133065.1"/>
    </source>
</evidence>
<dbReference type="PROSITE" id="PS50297">
    <property type="entry name" value="ANK_REP_REGION"/>
    <property type="match status" value="1"/>
</dbReference>
<dbReference type="SUPFAM" id="SSF48403">
    <property type="entry name" value="Ankyrin repeat"/>
    <property type="match status" value="1"/>
</dbReference>
<dbReference type="Proteomes" id="UP000717696">
    <property type="component" value="Unassembled WGS sequence"/>
</dbReference>
<proteinExistence type="predicted"/>
<organism evidence="5 6">
    <name type="scientific">Dactylonectria estremocensis</name>
    <dbReference type="NCBI Taxonomy" id="1079267"/>
    <lineage>
        <taxon>Eukaryota</taxon>
        <taxon>Fungi</taxon>
        <taxon>Dikarya</taxon>
        <taxon>Ascomycota</taxon>
        <taxon>Pezizomycotina</taxon>
        <taxon>Sordariomycetes</taxon>
        <taxon>Hypocreomycetidae</taxon>
        <taxon>Hypocreales</taxon>
        <taxon>Nectriaceae</taxon>
        <taxon>Dactylonectria</taxon>
    </lineage>
</organism>
<keyword evidence="6" id="KW-1185">Reference proteome</keyword>
<evidence type="ECO:0000256" key="3">
    <source>
        <dbReference type="SAM" id="MobiDB-lite"/>
    </source>
</evidence>
<dbReference type="EMBL" id="JAGMUU010000018">
    <property type="protein sequence ID" value="KAH7133065.1"/>
    <property type="molecule type" value="Genomic_DNA"/>
</dbReference>
<dbReference type="AlphaFoldDB" id="A0A9P9E708"/>
<evidence type="ECO:0000313" key="6">
    <source>
        <dbReference type="Proteomes" id="UP000717696"/>
    </source>
</evidence>
<protein>
    <recommendedName>
        <fullName evidence="4">Nephrocystin 3-like N-terminal domain-containing protein</fullName>
    </recommendedName>
</protein>
<dbReference type="Gene3D" id="1.25.40.20">
    <property type="entry name" value="Ankyrin repeat-containing domain"/>
    <property type="match status" value="2"/>
</dbReference>
<evidence type="ECO:0000256" key="2">
    <source>
        <dbReference type="PROSITE-ProRule" id="PRU00023"/>
    </source>
</evidence>
<name>A0A9P9E708_9HYPO</name>
<dbReference type="SMART" id="SM00248">
    <property type="entry name" value="ANK"/>
    <property type="match status" value="5"/>
</dbReference>
<keyword evidence="1" id="KW-0677">Repeat</keyword>
<dbReference type="InterPro" id="IPR036770">
    <property type="entry name" value="Ankyrin_rpt-contain_sf"/>
</dbReference>
<feature type="repeat" description="ANK" evidence="2">
    <location>
        <begin position="597"/>
        <end position="630"/>
    </location>
</feature>
<dbReference type="SUPFAM" id="SSF52540">
    <property type="entry name" value="P-loop containing nucleoside triphosphate hydrolases"/>
    <property type="match status" value="1"/>
</dbReference>
<accession>A0A9P9E708</accession>
<dbReference type="Gene3D" id="3.40.50.300">
    <property type="entry name" value="P-loop containing nucleotide triphosphate hydrolases"/>
    <property type="match status" value="1"/>
</dbReference>
<feature type="repeat" description="ANK" evidence="2">
    <location>
        <begin position="631"/>
        <end position="663"/>
    </location>
</feature>
<comment type="caution">
    <text evidence="5">The sequence shown here is derived from an EMBL/GenBank/DDBJ whole genome shotgun (WGS) entry which is preliminary data.</text>
</comment>
<feature type="domain" description="Nephrocystin 3-like N-terminal" evidence="4">
    <location>
        <begin position="67"/>
        <end position="243"/>
    </location>
</feature>
<evidence type="ECO:0000256" key="1">
    <source>
        <dbReference type="ARBA" id="ARBA00022737"/>
    </source>
</evidence>
<evidence type="ECO:0000259" key="4">
    <source>
        <dbReference type="Pfam" id="PF24883"/>
    </source>
</evidence>
<gene>
    <name evidence="5" type="ORF">B0J13DRAFT_610204</name>
</gene>
<dbReference type="InterPro" id="IPR056884">
    <property type="entry name" value="NPHP3-like_N"/>
</dbReference>
<dbReference type="PROSITE" id="PS50088">
    <property type="entry name" value="ANK_REPEAT"/>
    <property type="match status" value="2"/>
</dbReference>
<dbReference type="InterPro" id="IPR027417">
    <property type="entry name" value="P-loop_NTPase"/>
</dbReference>
<dbReference type="OrthoDB" id="7464126at2759"/>
<dbReference type="PANTHER" id="PTHR10039:SF14">
    <property type="entry name" value="NACHT DOMAIN-CONTAINING PROTEIN"/>
    <property type="match status" value="1"/>
</dbReference>
<dbReference type="Pfam" id="PF24883">
    <property type="entry name" value="NPHP3_N"/>
    <property type="match status" value="1"/>
</dbReference>
<dbReference type="Pfam" id="PF12796">
    <property type="entry name" value="Ank_2"/>
    <property type="match status" value="1"/>
</dbReference>
<keyword evidence="2" id="KW-0040">ANK repeat</keyword>
<dbReference type="PANTHER" id="PTHR10039">
    <property type="entry name" value="AMELOGENIN"/>
    <property type="match status" value="1"/>
</dbReference>